<sequence length="900" mass="105404">MTERDIFKKCLDILQNKSKQDELLDYGEKESILDGIKSNLQFCIQYEDQLKQLGIEVPKNKVSRNNPSRQSQINTFHDSIGNSMVQASHNTGSLVNNITTSENTYDRNSMYSLKSLMENFRKLVKQCVEVFPIDTLPEDFMAAPKKEMESWKLDKVRIVLRNFNEPLLNLHFFNPYLKSNATLFTYRYILTIFDYMTEEENNRFISKVIEYLAEYKIKLFEQMEDEIELCQKILPMFHILKYAFSHLQFTDKDKMKALAQECHELTMMPLPYGIIPHELIEIIDKERIIPGITKIMNLAKDFPYVDHHSINKEKDDIDIFHQRAYIFSDNKQEQTNPMLKYISYFSSVKEQLLKFNHLHDMRYTFVIELFGSYNLLGKSSTSAVSLEEHLSGLLTSNVWNVYKQLQQDIMEKSNELPYNEFDRTFRKLVMEPLADYVLNKTMIKKGLVNKKLKHYPKFKLIFGSQSPESTQSIAQFISKQQEDKGFMPPIRLVVVGNDESFHSFVQSLIKEYISKNSNFYKHDVRVFLIPFKVNTLAHYIAMHDDLYCNNIYLAQTQNPFITATLKKNMSIDQYLQSMSQQFSLDEQTKLMNLNDQILQDFLRDATRTFNVKVFVCEFFRDKQAEKPYKSVYFTNRFEYGHSSVYTKLKAINDVLQASNQAQLIEAESKLEQLLKENENNPIFQHFDQSVRVELQVKRMDYTGKEYSSDVQIEPLDCNVAYLKLINTPTMFDIGCVQADPSTDFLTLNMVDDKTFKIENQDFLNTNQKLKKSKIKKFRGAIQAIHTNLFVSEVTIIPQYVVKEQIKGDQKPTQQTSVKREERKSSQGRPNSNKENARISGMLNDNSLKLENIPLVIDGQKYEESAKKFIIKRYKKDNIHVSIPLATFLPLRIDDIFNQFV</sequence>
<accession>A0A078AIU5</accession>
<evidence type="ECO:0000256" key="1">
    <source>
        <dbReference type="SAM" id="MobiDB-lite"/>
    </source>
</evidence>
<reference evidence="2 3" key="1">
    <citation type="submission" date="2014-06" db="EMBL/GenBank/DDBJ databases">
        <authorList>
            <person name="Swart Estienne"/>
        </authorList>
    </citation>
    <scope>NUCLEOTIDE SEQUENCE [LARGE SCALE GENOMIC DNA]</scope>
    <source>
        <strain evidence="2 3">130c</strain>
    </source>
</reference>
<feature type="region of interest" description="Disordered" evidence="1">
    <location>
        <begin position="807"/>
        <end position="837"/>
    </location>
</feature>
<dbReference type="Proteomes" id="UP000039865">
    <property type="component" value="Unassembled WGS sequence"/>
</dbReference>
<dbReference type="AlphaFoldDB" id="A0A078AIU5"/>
<dbReference type="OrthoDB" id="286297at2759"/>
<keyword evidence="3" id="KW-1185">Reference proteome</keyword>
<name>A0A078AIU5_STYLE</name>
<dbReference type="InParanoid" id="A0A078AIU5"/>
<dbReference type="EMBL" id="CCKQ01010687">
    <property type="protein sequence ID" value="CDW82225.1"/>
    <property type="molecule type" value="Genomic_DNA"/>
</dbReference>
<protein>
    <submittedName>
        <fullName evidence="2">Uncharacterized protein</fullName>
    </submittedName>
</protein>
<gene>
    <name evidence="2" type="primary">Contig16678.g17765</name>
    <name evidence="2" type="ORF">STYLEM_11255</name>
</gene>
<proteinExistence type="predicted"/>
<evidence type="ECO:0000313" key="3">
    <source>
        <dbReference type="Proteomes" id="UP000039865"/>
    </source>
</evidence>
<organism evidence="2 3">
    <name type="scientific">Stylonychia lemnae</name>
    <name type="common">Ciliate</name>
    <dbReference type="NCBI Taxonomy" id="5949"/>
    <lineage>
        <taxon>Eukaryota</taxon>
        <taxon>Sar</taxon>
        <taxon>Alveolata</taxon>
        <taxon>Ciliophora</taxon>
        <taxon>Intramacronucleata</taxon>
        <taxon>Spirotrichea</taxon>
        <taxon>Stichotrichia</taxon>
        <taxon>Sporadotrichida</taxon>
        <taxon>Oxytrichidae</taxon>
        <taxon>Stylonychinae</taxon>
        <taxon>Stylonychia</taxon>
    </lineage>
</organism>
<evidence type="ECO:0000313" key="2">
    <source>
        <dbReference type="EMBL" id="CDW82225.1"/>
    </source>
</evidence>